<dbReference type="GO" id="GO:0005634">
    <property type="term" value="C:nucleus"/>
    <property type="evidence" value="ECO:0007669"/>
    <property type="project" value="UniProtKB-SubCell"/>
</dbReference>
<dbReference type="InterPro" id="IPR015300">
    <property type="entry name" value="DNA-bd_pseudobarrel_sf"/>
</dbReference>
<name>A0AAN7E4J7_QUERU</name>
<feature type="compositionally biased region" description="Polar residues" evidence="6">
    <location>
        <begin position="110"/>
        <end position="119"/>
    </location>
</feature>
<keyword evidence="3" id="KW-0238">DNA-binding</keyword>
<sequence length="270" mass="31108">MDEFLDNRPSFFKIIFEGHTTESMRIPPKFVKHLPIELPDQAILKGPSGEKWHVKLCKTEDGIYLKDGWQQFFRDHSLGDNEWLLFRYNGDLCFNVHIFGKNGCERVDASSTKANHETASSSGKRPRGRPRKTPHGFVPLHESNPCKVILGQQCNSIETNRSKICKVADSFTSDFPYFKCCISKSSVVEFLQTVPTIFARNHLPQRNTKIILRNSEDKSWEMNYINNGRNHKFSGGWRDFARDNKLKVGDICIFELVAENEMRVHIFPVG</sequence>
<comment type="subcellular location">
    <subcellularLocation>
        <location evidence="1">Nucleus</location>
    </subcellularLocation>
</comment>
<accession>A0AAN7E4J7</accession>
<evidence type="ECO:0000313" key="8">
    <source>
        <dbReference type="EMBL" id="KAK4562942.1"/>
    </source>
</evidence>
<dbReference type="Pfam" id="PF02362">
    <property type="entry name" value="B3"/>
    <property type="match status" value="2"/>
</dbReference>
<dbReference type="PROSITE" id="PS50863">
    <property type="entry name" value="B3"/>
    <property type="match status" value="2"/>
</dbReference>
<reference evidence="8 9" key="1">
    <citation type="journal article" date="2023" name="G3 (Bethesda)">
        <title>A haplotype-resolved chromosome-scale genome for Quercus rubra L. provides insights into the genetics of adaptive traits for red oak species.</title>
        <authorList>
            <person name="Kapoor B."/>
            <person name="Jenkins J."/>
            <person name="Schmutz J."/>
            <person name="Zhebentyayeva T."/>
            <person name="Kuelheim C."/>
            <person name="Coggeshall M."/>
            <person name="Heim C."/>
            <person name="Lasky J.R."/>
            <person name="Leites L."/>
            <person name="Islam-Faridi N."/>
            <person name="Romero-Severson J."/>
            <person name="DeLeo V.L."/>
            <person name="Lucas S.M."/>
            <person name="Lazic D."/>
            <person name="Gailing O."/>
            <person name="Carlson J."/>
            <person name="Staton M."/>
        </authorList>
    </citation>
    <scope>NUCLEOTIDE SEQUENCE [LARGE SCALE GENOMIC DNA]</scope>
    <source>
        <strain evidence="8">Pseudo-F2</strain>
    </source>
</reference>
<evidence type="ECO:0000256" key="4">
    <source>
        <dbReference type="ARBA" id="ARBA00023163"/>
    </source>
</evidence>
<evidence type="ECO:0000259" key="7">
    <source>
        <dbReference type="PROSITE" id="PS50863"/>
    </source>
</evidence>
<dbReference type="Gene3D" id="2.40.330.10">
    <property type="entry name" value="DNA-binding pseudobarrel domain"/>
    <property type="match status" value="2"/>
</dbReference>
<keyword evidence="2" id="KW-0805">Transcription regulation</keyword>
<evidence type="ECO:0000256" key="1">
    <source>
        <dbReference type="ARBA" id="ARBA00004123"/>
    </source>
</evidence>
<evidence type="ECO:0000256" key="3">
    <source>
        <dbReference type="ARBA" id="ARBA00023125"/>
    </source>
</evidence>
<proteinExistence type="predicted"/>
<evidence type="ECO:0000256" key="6">
    <source>
        <dbReference type="SAM" id="MobiDB-lite"/>
    </source>
</evidence>
<dbReference type="CDD" id="cd10017">
    <property type="entry name" value="B3_DNA"/>
    <property type="match status" value="2"/>
</dbReference>
<dbReference type="GO" id="GO:0003677">
    <property type="term" value="F:DNA binding"/>
    <property type="evidence" value="ECO:0007669"/>
    <property type="project" value="UniProtKB-KW"/>
</dbReference>
<dbReference type="PANTHER" id="PTHR31391:SF106">
    <property type="entry name" value="B3 DOMAIN-CONTAINING PROTEIN OS01G0723500"/>
    <property type="match status" value="1"/>
</dbReference>
<feature type="domain" description="TF-B3" evidence="7">
    <location>
        <begin position="9"/>
        <end position="102"/>
    </location>
</feature>
<keyword evidence="4" id="KW-0804">Transcription</keyword>
<dbReference type="SMART" id="SM01019">
    <property type="entry name" value="B3"/>
    <property type="match status" value="2"/>
</dbReference>
<evidence type="ECO:0000313" key="9">
    <source>
        <dbReference type="Proteomes" id="UP001324115"/>
    </source>
</evidence>
<feature type="region of interest" description="Disordered" evidence="6">
    <location>
        <begin position="110"/>
        <end position="136"/>
    </location>
</feature>
<dbReference type="SUPFAM" id="SSF101936">
    <property type="entry name" value="DNA-binding pseudobarrel domain"/>
    <property type="match status" value="2"/>
</dbReference>
<dbReference type="Proteomes" id="UP001324115">
    <property type="component" value="Unassembled WGS sequence"/>
</dbReference>
<dbReference type="AlphaFoldDB" id="A0AAN7E4J7"/>
<dbReference type="InterPro" id="IPR044837">
    <property type="entry name" value="REM16-like"/>
</dbReference>
<keyword evidence="9" id="KW-1185">Reference proteome</keyword>
<dbReference type="EMBL" id="JAXUIC010000011">
    <property type="protein sequence ID" value="KAK4562942.1"/>
    <property type="molecule type" value="Genomic_DNA"/>
</dbReference>
<organism evidence="8 9">
    <name type="scientific">Quercus rubra</name>
    <name type="common">Northern red oak</name>
    <name type="synonym">Quercus borealis</name>
    <dbReference type="NCBI Taxonomy" id="3512"/>
    <lineage>
        <taxon>Eukaryota</taxon>
        <taxon>Viridiplantae</taxon>
        <taxon>Streptophyta</taxon>
        <taxon>Embryophyta</taxon>
        <taxon>Tracheophyta</taxon>
        <taxon>Spermatophyta</taxon>
        <taxon>Magnoliopsida</taxon>
        <taxon>eudicotyledons</taxon>
        <taxon>Gunneridae</taxon>
        <taxon>Pentapetalae</taxon>
        <taxon>rosids</taxon>
        <taxon>fabids</taxon>
        <taxon>Fagales</taxon>
        <taxon>Fagaceae</taxon>
        <taxon>Quercus</taxon>
    </lineage>
</organism>
<protein>
    <recommendedName>
        <fullName evidence="7">TF-B3 domain-containing protein</fullName>
    </recommendedName>
</protein>
<dbReference type="PANTHER" id="PTHR31391">
    <property type="entry name" value="B3 DOMAIN-CONTAINING PROTEIN OS11G0197600-RELATED"/>
    <property type="match status" value="1"/>
</dbReference>
<keyword evidence="5" id="KW-0539">Nucleus</keyword>
<feature type="domain" description="TF-B3" evidence="7">
    <location>
        <begin position="177"/>
        <end position="270"/>
    </location>
</feature>
<feature type="compositionally biased region" description="Basic residues" evidence="6">
    <location>
        <begin position="124"/>
        <end position="134"/>
    </location>
</feature>
<gene>
    <name evidence="8" type="ORF">RGQ29_005429</name>
</gene>
<dbReference type="InterPro" id="IPR003340">
    <property type="entry name" value="B3_DNA-bd"/>
</dbReference>
<comment type="caution">
    <text evidence="8">The sequence shown here is derived from an EMBL/GenBank/DDBJ whole genome shotgun (WGS) entry which is preliminary data.</text>
</comment>
<evidence type="ECO:0000256" key="5">
    <source>
        <dbReference type="ARBA" id="ARBA00023242"/>
    </source>
</evidence>
<evidence type="ECO:0000256" key="2">
    <source>
        <dbReference type="ARBA" id="ARBA00023015"/>
    </source>
</evidence>